<name>A0A929WZ64_9BACT</name>
<accession>A0A929WZ64</accession>
<comment type="caution">
    <text evidence="1">The sequence shown here is derived from an EMBL/GenBank/DDBJ whole genome shotgun (WGS) entry which is preliminary data.</text>
</comment>
<gene>
    <name evidence="1" type="ORF">HXK21_00550</name>
</gene>
<dbReference type="RefSeq" id="WP_303762487.1">
    <property type="nucleotide sequence ID" value="NZ_JABZGR010000001.1"/>
</dbReference>
<dbReference type="AlphaFoldDB" id="A0A929WZ64"/>
<dbReference type="EMBL" id="JABZGR010000001">
    <property type="protein sequence ID" value="MBF0969521.1"/>
    <property type="molecule type" value="Genomic_DNA"/>
</dbReference>
<reference evidence="1" key="1">
    <citation type="submission" date="2020-04" db="EMBL/GenBank/DDBJ databases">
        <title>Deep metagenomics examines the oral microbiome during advanced dental caries in children, revealing novel taxa and co-occurrences with host molecules.</title>
        <authorList>
            <person name="Baker J.L."/>
            <person name="Morton J.T."/>
            <person name="Dinis M."/>
            <person name="Alvarez R."/>
            <person name="Tran N.C."/>
            <person name="Knight R."/>
            <person name="Edlund A."/>
        </authorList>
    </citation>
    <scope>NUCLEOTIDE SEQUENCE</scope>
    <source>
        <strain evidence="1">JCVI_34_bin.1</strain>
    </source>
</reference>
<evidence type="ECO:0000313" key="1">
    <source>
        <dbReference type="EMBL" id="MBF0969521.1"/>
    </source>
</evidence>
<proteinExistence type="predicted"/>
<evidence type="ECO:0008006" key="3">
    <source>
        <dbReference type="Google" id="ProtNLM"/>
    </source>
</evidence>
<protein>
    <recommendedName>
        <fullName evidence="3">Phage tail protein</fullName>
    </recommendedName>
</protein>
<evidence type="ECO:0000313" key="2">
    <source>
        <dbReference type="Proteomes" id="UP000704068"/>
    </source>
</evidence>
<organism evidence="1 2">
    <name type="scientific">Alloprevotella tannerae</name>
    <dbReference type="NCBI Taxonomy" id="76122"/>
    <lineage>
        <taxon>Bacteria</taxon>
        <taxon>Pseudomonadati</taxon>
        <taxon>Bacteroidota</taxon>
        <taxon>Bacteroidia</taxon>
        <taxon>Bacteroidales</taxon>
        <taxon>Prevotellaceae</taxon>
        <taxon>Alloprevotella</taxon>
    </lineage>
</organism>
<dbReference type="Proteomes" id="UP000704068">
    <property type="component" value="Unassembled WGS sequence"/>
</dbReference>
<sequence length="152" mass="16094">MATVNTTVGVKTLKFGDVGSTPAKAVDVYQDTCTFVEKDPTITEHKSETSAKKIVVKRKEGFELKFSIMDPTPEEIAAFCGGKGTATGWTESTDSQHIVMALDVEPQQGLTLHIPNASIAAKLNTTFSSTGITLLEVTASPQAAVTFGAKQS</sequence>